<dbReference type="KEGG" id="ptm:GSPATT00023678001"/>
<dbReference type="OMA" id="KNNYTQR"/>
<gene>
    <name evidence="3" type="ORF">GSPATT00023678001</name>
</gene>
<reference evidence="3 4" key="1">
    <citation type="journal article" date="2006" name="Nature">
        <title>Global trends of whole-genome duplications revealed by the ciliate Paramecium tetraurelia.</title>
        <authorList>
            <consortium name="Genoscope"/>
            <person name="Aury J.-M."/>
            <person name="Jaillon O."/>
            <person name="Duret L."/>
            <person name="Noel B."/>
            <person name="Jubin C."/>
            <person name="Porcel B.M."/>
            <person name="Segurens B."/>
            <person name="Daubin V."/>
            <person name="Anthouard V."/>
            <person name="Aiach N."/>
            <person name="Arnaiz O."/>
            <person name="Billaut A."/>
            <person name="Beisson J."/>
            <person name="Blanc I."/>
            <person name="Bouhouche K."/>
            <person name="Camara F."/>
            <person name="Duharcourt S."/>
            <person name="Guigo R."/>
            <person name="Gogendeau D."/>
            <person name="Katinka M."/>
            <person name="Keller A.-M."/>
            <person name="Kissmehl R."/>
            <person name="Klotz C."/>
            <person name="Koll F."/>
            <person name="Le Moue A."/>
            <person name="Lepere C."/>
            <person name="Malinsky S."/>
            <person name="Nowacki M."/>
            <person name="Nowak J.K."/>
            <person name="Plattner H."/>
            <person name="Poulain J."/>
            <person name="Ruiz F."/>
            <person name="Serrano V."/>
            <person name="Zagulski M."/>
            <person name="Dessen P."/>
            <person name="Betermier M."/>
            <person name="Weissenbach J."/>
            <person name="Scarpelli C."/>
            <person name="Schachter V."/>
            <person name="Sperling L."/>
            <person name="Meyer E."/>
            <person name="Cohen J."/>
            <person name="Wincker P."/>
        </authorList>
    </citation>
    <scope>NUCLEOTIDE SEQUENCE [LARGE SCALE GENOMIC DNA]</scope>
    <source>
        <strain evidence="3 4">Stock d4-2</strain>
    </source>
</reference>
<dbReference type="EMBL" id="CT868659">
    <property type="protein sequence ID" value="CAK90501.1"/>
    <property type="molecule type" value="Genomic_DNA"/>
</dbReference>
<dbReference type="OrthoDB" id="303078at2759"/>
<dbReference type="InParanoid" id="A0E5D4"/>
<feature type="region of interest" description="Disordered" evidence="2">
    <location>
        <begin position="55"/>
        <end position="86"/>
    </location>
</feature>
<accession>A0E5D4</accession>
<evidence type="ECO:0000313" key="4">
    <source>
        <dbReference type="Proteomes" id="UP000000600"/>
    </source>
</evidence>
<organism evidence="3 4">
    <name type="scientific">Paramecium tetraurelia</name>
    <dbReference type="NCBI Taxonomy" id="5888"/>
    <lineage>
        <taxon>Eukaryota</taxon>
        <taxon>Sar</taxon>
        <taxon>Alveolata</taxon>
        <taxon>Ciliophora</taxon>
        <taxon>Intramacronucleata</taxon>
        <taxon>Oligohymenophorea</taxon>
        <taxon>Peniculida</taxon>
        <taxon>Parameciidae</taxon>
        <taxon>Paramecium</taxon>
    </lineage>
</organism>
<evidence type="ECO:0000256" key="1">
    <source>
        <dbReference type="SAM" id="Coils"/>
    </source>
</evidence>
<keyword evidence="4" id="KW-1185">Reference proteome</keyword>
<dbReference type="RefSeq" id="XP_001457898.1">
    <property type="nucleotide sequence ID" value="XM_001457861.1"/>
</dbReference>
<proteinExistence type="predicted"/>
<feature type="compositionally biased region" description="Polar residues" evidence="2">
    <location>
        <begin position="1"/>
        <end position="22"/>
    </location>
</feature>
<name>A0E5D4_PARTE</name>
<dbReference type="GeneID" id="5043683"/>
<evidence type="ECO:0000313" key="3">
    <source>
        <dbReference type="EMBL" id="CAK90501.1"/>
    </source>
</evidence>
<evidence type="ECO:0000256" key="2">
    <source>
        <dbReference type="SAM" id="MobiDB-lite"/>
    </source>
</evidence>
<dbReference type="HOGENOM" id="CLU_482753_0_0_1"/>
<dbReference type="Proteomes" id="UP000000600">
    <property type="component" value="Unassembled WGS sequence"/>
</dbReference>
<protein>
    <submittedName>
        <fullName evidence="3">Uncharacterized protein</fullName>
    </submittedName>
</protein>
<feature type="coiled-coil region" evidence="1">
    <location>
        <begin position="178"/>
        <end position="233"/>
    </location>
</feature>
<feature type="coiled-coil region" evidence="1">
    <location>
        <begin position="536"/>
        <end position="584"/>
    </location>
</feature>
<feature type="coiled-coil region" evidence="1">
    <location>
        <begin position="282"/>
        <end position="494"/>
    </location>
</feature>
<dbReference type="AlphaFoldDB" id="A0E5D4"/>
<sequence>MSMQLTQKPATSYQVRQSSATPLQRHHNNPNYMSCQKMRMSIIDQLSPIKDLPVNQSQRSSFYQVRGKSGSTTTLMPNKTQPNRLLDSTSFNTTLNYTQESNFDKKGSTIPKGMKINNYEILKDQLRFAICQLEDLKKSFDKAVQSQFDQVIQVIKSSVQLSNSLVDDNNQLRQQQHSQQSNSEYDKLKLIMEQLQQKITVLVNDNSKLNHQINIQQEENNKLVQQISESDRRYQDLLLSSQNRLSKENMNPNISQYKHINTHPNSSNTKNNYTQRELSYKLEQAEIKLLTLQISNDNLRQQLQHTQLDHQTFQQLKETISSLEIKSESLLNQKDALQQENDLLNQKIQSLETQLKDQSQKTEYIIYINQLENDLKQARQDKNNNHQTITSLSNTVSQLKEQISILSIQKDQSENSYIQQVQFQQNELQQANSRYQLLRQEIFEMRDRLEQRQMQEDSHNMLSNAEKALFETQIQNLNDKIKDYEQMLLHYEQKSRQSIHLCRQLESQVCQNQLEMDNYKRQLEQMNNYNNNSLEIQELQWKMNQLNQIIQRKDKECQIKIDELQNTKSAFEQQVKKNQNLEMRILYFMEQEVKANGNLIRKQ</sequence>
<feature type="region of interest" description="Disordered" evidence="2">
    <location>
        <begin position="1"/>
        <end position="31"/>
    </location>
</feature>
<keyword evidence="1" id="KW-0175">Coiled coil</keyword>